<keyword evidence="9" id="KW-0317">Glutathione biosynthesis</keyword>
<organism evidence="11 12">
    <name type="scientific">Hyphobacterium vulgare</name>
    <dbReference type="NCBI Taxonomy" id="1736751"/>
    <lineage>
        <taxon>Bacteria</taxon>
        <taxon>Pseudomonadati</taxon>
        <taxon>Pseudomonadota</taxon>
        <taxon>Alphaproteobacteria</taxon>
        <taxon>Maricaulales</taxon>
        <taxon>Maricaulaceae</taxon>
        <taxon>Hyphobacterium</taxon>
    </lineage>
</organism>
<name>A0ABV6ZV66_9PROT</name>
<dbReference type="Pfam" id="PF01019">
    <property type="entry name" value="G_glu_transpept"/>
    <property type="match status" value="1"/>
</dbReference>
<evidence type="ECO:0000256" key="9">
    <source>
        <dbReference type="RuleBase" id="RU368036"/>
    </source>
</evidence>
<dbReference type="EC" id="3.4.19.13" evidence="9"/>
<evidence type="ECO:0000256" key="5">
    <source>
        <dbReference type="ARBA" id="ARBA00022801"/>
    </source>
</evidence>
<dbReference type="InterPro" id="IPR000101">
    <property type="entry name" value="GGT_peptidase"/>
</dbReference>
<evidence type="ECO:0000256" key="3">
    <source>
        <dbReference type="ARBA" id="ARBA00009381"/>
    </source>
</evidence>
<dbReference type="InterPro" id="IPR051792">
    <property type="entry name" value="GGT_bact"/>
</dbReference>
<gene>
    <name evidence="11" type="primary">ggt</name>
    <name evidence="11" type="ORF">ACFOOR_04040</name>
</gene>
<dbReference type="InterPro" id="IPR043138">
    <property type="entry name" value="GGT_lsub"/>
</dbReference>
<feature type="chain" id="PRO_5046988250" description="Glutathione hydrolase proenzyme" evidence="10">
    <location>
        <begin position="23"/>
        <end position="575"/>
    </location>
</feature>
<keyword evidence="7 9" id="KW-0012">Acyltransferase</keyword>
<evidence type="ECO:0000256" key="2">
    <source>
        <dbReference type="ARBA" id="ARBA00001089"/>
    </source>
</evidence>
<dbReference type="RefSeq" id="WP_343165100.1">
    <property type="nucleotide sequence ID" value="NZ_JBHRSV010000002.1"/>
</dbReference>
<dbReference type="EC" id="2.3.2.2" evidence="9"/>
<keyword evidence="4 9" id="KW-0808">Transferase</keyword>
<dbReference type="PROSITE" id="PS51257">
    <property type="entry name" value="PROKAR_LIPOPROTEIN"/>
    <property type="match status" value="1"/>
</dbReference>
<comment type="pathway">
    <text evidence="9">Sulfur metabolism; glutathione metabolism.</text>
</comment>
<comment type="catalytic activity">
    <reaction evidence="8 9">
        <text>an N-terminal (5-L-glutamyl)-[peptide] + an alpha-amino acid = 5-L-glutamyl amino acid + an N-terminal L-alpha-aminoacyl-[peptide]</text>
        <dbReference type="Rhea" id="RHEA:23904"/>
        <dbReference type="Rhea" id="RHEA-COMP:9780"/>
        <dbReference type="Rhea" id="RHEA-COMP:9795"/>
        <dbReference type="ChEBI" id="CHEBI:77644"/>
        <dbReference type="ChEBI" id="CHEBI:78597"/>
        <dbReference type="ChEBI" id="CHEBI:78599"/>
        <dbReference type="ChEBI" id="CHEBI:78608"/>
        <dbReference type="EC" id="2.3.2.2"/>
    </reaction>
</comment>
<accession>A0ABV6ZV66</accession>
<dbReference type="PRINTS" id="PR01210">
    <property type="entry name" value="GGTRANSPTASE"/>
</dbReference>
<evidence type="ECO:0000256" key="4">
    <source>
        <dbReference type="ARBA" id="ARBA00022679"/>
    </source>
</evidence>
<keyword evidence="6 9" id="KW-0865">Zymogen</keyword>
<dbReference type="Proteomes" id="UP001595379">
    <property type="component" value="Unassembled WGS sequence"/>
</dbReference>
<reference evidence="12" key="1">
    <citation type="journal article" date="2019" name="Int. J. Syst. Evol. Microbiol.">
        <title>The Global Catalogue of Microorganisms (GCM) 10K type strain sequencing project: providing services to taxonomists for standard genome sequencing and annotation.</title>
        <authorList>
            <consortium name="The Broad Institute Genomics Platform"/>
            <consortium name="The Broad Institute Genome Sequencing Center for Infectious Disease"/>
            <person name="Wu L."/>
            <person name="Ma J."/>
        </authorList>
    </citation>
    <scope>NUCLEOTIDE SEQUENCE [LARGE SCALE GENOMIC DNA]</scope>
    <source>
        <strain evidence="12">KCTC 52487</strain>
    </source>
</reference>
<sequence length="575" mass="59972">MRFLPIFAALALAACSSMPMLAQEAPAPEAAARASARPQMVSAANPYAVEAGLAVLNAGGSAVDAAIAVETVLSMVEPQSSGLGGGAFLTFFDGETGEITVYDGRETAPMSAAPDRFTGPDGQPLGFLQAATSGRAVGVPGLVAMLALAHEDHGRLDWAENFTPAITLAEAGFEVSPRMQGMIAAMQLRSLPFAERPSTRAHYYLPDGSPLPVGHVLRNPEYADTLRAVAADWRNFYEGEIAEAIVAAVNADALPGGMTLEDLSGYEAIRRDAICRAYRVWRVCGAPPPASGGVTVNELLALLEPYDMSETGPDTLEGWRRFIEASRLAYADRDAYIGDPAFADIPVAGLLDAGYLAERAALIDRETAIPVALPGTPPGVDAPQPDATAEPGGTTHFVIVDQWGNVVSMTATVESVFGNQRMVGGFLLNNQLTDFSFIAHDEAGNLVPNAVAGGKRPRSSMSPTIVLDADGDFYLATGSPGGSSIIAYVAKSLVGMLDWGLTPAEAIALPNVVARGDIIRIEDSFPAELAAGLADLGFTLDANRTENSGLHAVIVQPDGSLLGGADPRREGVVGE</sequence>
<dbReference type="Gene3D" id="3.60.20.40">
    <property type="match status" value="1"/>
</dbReference>
<dbReference type="EMBL" id="JBHRSV010000002">
    <property type="protein sequence ID" value="MFC2925269.1"/>
    <property type="molecule type" value="Genomic_DNA"/>
</dbReference>
<evidence type="ECO:0000256" key="1">
    <source>
        <dbReference type="ARBA" id="ARBA00001049"/>
    </source>
</evidence>
<comment type="catalytic activity">
    <reaction evidence="2 9">
        <text>glutathione + H2O = L-cysteinylglycine + L-glutamate</text>
        <dbReference type="Rhea" id="RHEA:28807"/>
        <dbReference type="ChEBI" id="CHEBI:15377"/>
        <dbReference type="ChEBI" id="CHEBI:29985"/>
        <dbReference type="ChEBI" id="CHEBI:57925"/>
        <dbReference type="ChEBI" id="CHEBI:61694"/>
        <dbReference type="EC" id="3.4.19.13"/>
    </reaction>
</comment>
<keyword evidence="5 9" id="KW-0378">Hydrolase</keyword>
<dbReference type="PANTHER" id="PTHR43199">
    <property type="entry name" value="GLUTATHIONE HYDROLASE"/>
    <property type="match status" value="1"/>
</dbReference>
<evidence type="ECO:0000256" key="8">
    <source>
        <dbReference type="ARBA" id="ARBA00047417"/>
    </source>
</evidence>
<protein>
    <recommendedName>
        <fullName evidence="9">Glutathione hydrolase proenzyme</fullName>
        <ecNumber evidence="9">2.3.2.2</ecNumber>
        <ecNumber evidence="9">3.4.19.13</ecNumber>
    </recommendedName>
    <component>
        <recommendedName>
            <fullName evidence="9">Glutathione hydrolase large chain</fullName>
        </recommendedName>
    </component>
    <component>
        <recommendedName>
            <fullName evidence="9">Glutathione hydrolase small chain</fullName>
        </recommendedName>
    </component>
</protein>
<dbReference type="InterPro" id="IPR043137">
    <property type="entry name" value="GGT_ssub_C"/>
</dbReference>
<evidence type="ECO:0000313" key="11">
    <source>
        <dbReference type="EMBL" id="MFC2925269.1"/>
    </source>
</evidence>
<evidence type="ECO:0000313" key="12">
    <source>
        <dbReference type="Proteomes" id="UP001595379"/>
    </source>
</evidence>
<evidence type="ECO:0000256" key="6">
    <source>
        <dbReference type="ARBA" id="ARBA00023145"/>
    </source>
</evidence>
<proteinExistence type="inferred from homology"/>
<comment type="similarity">
    <text evidence="3 9">Belongs to the gamma-glutamyltransferase family.</text>
</comment>
<dbReference type="GO" id="GO:0103068">
    <property type="term" value="F:leukotriene C4 gamma-glutamyl transferase activity"/>
    <property type="evidence" value="ECO:0007669"/>
    <property type="project" value="UniProtKB-EC"/>
</dbReference>
<comment type="PTM">
    <text evidence="9">Cleaved by autocatalysis into a large and a small subunit.</text>
</comment>
<keyword evidence="12" id="KW-1185">Reference proteome</keyword>
<dbReference type="PANTHER" id="PTHR43199:SF1">
    <property type="entry name" value="GLUTATHIONE HYDROLASE PROENZYME"/>
    <property type="match status" value="1"/>
</dbReference>
<evidence type="ECO:0000256" key="7">
    <source>
        <dbReference type="ARBA" id="ARBA00023315"/>
    </source>
</evidence>
<dbReference type="InterPro" id="IPR029055">
    <property type="entry name" value="Ntn_hydrolases_N"/>
</dbReference>
<comment type="caution">
    <text evidence="11">The sequence shown here is derived from an EMBL/GenBank/DDBJ whole genome shotgun (WGS) entry which is preliminary data.</text>
</comment>
<dbReference type="NCBIfam" id="TIGR00066">
    <property type="entry name" value="g_glut_trans"/>
    <property type="match status" value="1"/>
</dbReference>
<keyword evidence="10" id="KW-0732">Signal</keyword>
<dbReference type="SUPFAM" id="SSF56235">
    <property type="entry name" value="N-terminal nucleophile aminohydrolases (Ntn hydrolases)"/>
    <property type="match status" value="1"/>
</dbReference>
<comment type="subunit">
    <text evidence="9">This enzyme consists of two polypeptide chains, which are synthesized in precursor form from a single polypeptide.</text>
</comment>
<comment type="catalytic activity">
    <reaction evidence="1 9">
        <text>an S-substituted glutathione + H2O = an S-substituted L-cysteinylglycine + L-glutamate</text>
        <dbReference type="Rhea" id="RHEA:59468"/>
        <dbReference type="ChEBI" id="CHEBI:15377"/>
        <dbReference type="ChEBI" id="CHEBI:29985"/>
        <dbReference type="ChEBI" id="CHEBI:90779"/>
        <dbReference type="ChEBI" id="CHEBI:143103"/>
        <dbReference type="EC" id="3.4.19.13"/>
    </reaction>
</comment>
<dbReference type="Gene3D" id="1.10.246.130">
    <property type="match status" value="1"/>
</dbReference>
<feature type="signal peptide" evidence="10">
    <location>
        <begin position="1"/>
        <end position="22"/>
    </location>
</feature>
<evidence type="ECO:0000256" key="10">
    <source>
        <dbReference type="SAM" id="SignalP"/>
    </source>
</evidence>